<dbReference type="AlphaFoldDB" id="A0A4P7LIX3"/>
<dbReference type="KEGG" id="cox:E0W60_34175"/>
<name>A0A4P7LIX3_9BURK</name>
<accession>A0A4P7LIX3</accession>
<protein>
    <recommendedName>
        <fullName evidence="3">DotD/TraH family lipoprotein</fullName>
    </recommendedName>
</protein>
<dbReference type="InterPro" id="IPR031817">
    <property type="entry name" value="DotD"/>
</dbReference>
<geneLocation type="plasmid" evidence="1">
    <name>unnamed2</name>
</geneLocation>
<evidence type="ECO:0000313" key="2">
    <source>
        <dbReference type="Proteomes" id="UP000295294"/>
    </source>
</evidence>
<keyword evidence="1" id="KW-0614">Plasmid</keyword>
<dbReference type="Proteomes" id="UP000295294">
    <property type="component" value="Plasmid unnamed2"/>
</dbReference>
<dbReference type="OrthoDB" id="8969969at2"/>
<dbReference type="EMBL" id="CP038637">
    <property type="protein sequence ID" value="QBY56100.1"/>
    <property type="molecule type" value="Genomic_DNA"/>
</dbReference>
<evidence type="ECO:0008006" key="3">
    <source>
        <dbReference type="Google" id="ProtNLM"/>
    </source>
</evidence>
<gene>
    <name evidence="1" type="ORF">E0W60_34175</name>
</gene>
<organism evidence="1 2">
    <name type="scientific">Cupriavidus oxalaticus</name>
    <dbReference type="NCBI Taxonomy" id="96344"/>
    <lineage>
        <taxon>Bacteria</taxon>
        <taxon>Pseudomonadati</taxon>
        <taxon>Pseudomonadota</taxon>
        <taxon>Betaproteobacteria</taxon>
        <taxon>Burkholderiales</taxon>
        <taxon>Burkholderiaceae</taxon>
        <taxon>Cupriavidus</taxon>
    </lineage>
</organism>
<proteinExistence type="predicted"/>
<dbReference type="Gene3D" id="3.55.50.60">
    <property type="entry name" value="DotD protein"/>
    <property type="match status" value="1"/>
</dbReference>
<dbReference type="InterPro" id="IPR038140">
    <property type="entry name" value="DotD_sf"/>
</dbReference>
<reference evidence="1 2" key="1">
    <citation type="submission" date="2019-03" db="EMBL/GenBank/DDBJ databases">
        <title>Efficiently degradation of phenoxyalkanoic acid herbicides by Cupriavidus oxalaticus strain X32.</title>
        <authorList>
            <person name="Sheng X."/>
        </authorList>
    </citation>
    <scope>NUCLEOTIDE SEQUENCE [LARGE SCALE GENOMIC DNA]</scope>
    <source>
        <strain evidence="1 2">X32</strain>
        <plasmid evidence="1 2">unnamed2</plasmid>
    </source>
</reference>
<evidence type="ECO:0000313" key="1">
    <source>
        <dbReference type="EMBL" id="QBY56100.1"/>
    </source>
</evidence>
<sequence>MAAHAYRAHFCLRVKFRMILSIRNFPDKHNRMMFKRSHMLSLPVAACLAACATPPAPVDETARMLDSRLTASAQKIDAMLVDIARAGALTSPAQKPSKVEINGDLITVIWHGDAPDVIKKMAEAKGLTFDIKGRRVPSPVAIEAVNAPFVAVLENIGVQLGGRGDVVLRQQSLEVHYRAN</sequence>
<dbReference type="Pfam" id="PF16816">
    <property type="entry name" value="DotD"/>
    <property type="match status" value="1"/>
</dbReference>